<dbReference type="OrthoDB" id="1935339at2759"/>
<proteinExistence type="predicted"/>
<dbReference type="PANTHER" id="PTHR14140">
    <property type="entry name" value="E3 UBIQUITIN-PROTEIN LIGASE UHRF-RELATED"/>
    <property type="match status" value="1"/>
</dbReference>
<dbReference type="Gene3D" id="2.30.30.140">
    <property type="match status" value="1"/>
</dbReference>
<evidence type="ECO:0000313" key="5">
    <source>
        <dbReference type="EMBL" id="KAG8226035.1"/>
    </source>
</evidence>
<comment type="caution">
    <text evidence="5">The sequence shown here is derived from an EMBL/GenBank/DDBJ whole genome shotgun (WGS) entry which is preliminary data.</text>
</comment>
<keyword evidence="1" id="KW-0479">Metal-binding</keyword>
<dbReference type="CDD" id="cd15525">
    <property type="entry name" value="PHD_UHRF1_2"/>
    <property type="match status" value="1"/>
</dbReference>
<evidence type="ECO:0000259" key="4">
    <source>
        <dbReference type="SMART" id="SM00249"/>
    </source>
</evidence>
<evidence type="ECO:0000256" key="3">
    <source>
        <dbReference type="ARBA" id="ARBA00022833"/>
    </source>
</evidence>
<dbReference type="SUPFAM" id="SSF57903">
    <property type="entry name" value="FYVE/PHD zinc finger"/>
    <property type="match status" value="1"/>
</dbReference>
<reference evidence="5" key="2">
    <citation type="submission" date="2017-10" db="EMBL/GenBank/DDBJ databases">
        <title>Ladona fulva Genome sequencing and assembly.</title>
        <authorList>
            <person name="Murali S."/>
            <person name="Richards S."/>
            <person name="Bandaranaike D."/>
            <person name="Bellair M."/>
            <person name="Blankenburg K."/>
            <person name="Chao H."/>
            <person name="Dinh H."/>
            <person name="Doddapaneni H."/>
            <person name="Dugan-Rocha S."/>
            <person name="Elkadiri S."/>
            <person name="Gnanaolivu R."/>
            <person name="Hernandez B."/>
            <person name="Skinner E."/>
            <person name="Javaid M."/>
            <person name="Lee S."/>
            <person name="Li M."/>
            <person name="Ming W."/>
            <person name="Munidasa M."/>
            <person name="Muniz J."/>
            <person name="Nguyen L."/>
            <person name="Hughes D."/>
            <person name="Osuji N."/>
            <person name="Pu L.-L."/>
            <person name="Puazo M."/>
            <person name="Qu C."/>
            <person name="Quiroz J."/>
            <person name="Raj R."/>
            <person name="Weissenberger G."/>
            <person name="Xin Y."/>
            <person name="Zou X."/>
            <person name="Han Y."/>
            <person name="Worley K."/>
            <person name="Muzny D."/>
            <person name="Gibbs R."/>
        </authorList>
    </citation>
    <scope>NUCLEOTIDE SEQUENCE</scope>
    <source>
        <strain evidence="5">Sampled in the wild</strain>
    </source>
</reference>
<dbReference type="SMART" id="SM00249">
    <property type="entry name" value="PHD"/>
    <property type="match status" value="1"/>
</dbReference>
<dbReference type="AlphaFoldDB" id="A0A8K0K2B3"/>
<dbReference type="InterPro" id="IPR021991">
    <property type="entry name" value="TTD_dom"/>
</dbReference>
<dbReference type="GO" id="GO:0016567">
    <property type="term" value="P:protein ubiquitination"/>
    <property type="evidence" value="ECO:0007669"/>
    <property type="project" value="TreeGrafter"/>
</dbReference>
<dbReference type="GO" id="GO:0061630">
    <property type="term" value="F:ubiquitin protein ligase activity"/>
    <property type="evidence" value="ECO:0007669"/>
    <property type="project" value="TreeGrafter"/>
</dbReference>
<gene>
    <name evidence="5" type="ORF">J437_LFUL004156</name>
</gene>
<dbReference type="PANTHER" id="PTHR14140:SF45">
    <property type="entry name" value="RING-TYPE E3 UBIQUITIN TRANSFERASE"/>
    <property type="match status" value="1"/>
</dbReference>
<accession>A0A8K0K2B3</accession>
<dbReference type="Gene3D" id="2.30.30.1150">
    <property type="match status" value="1"/>
</dbReference>
<dbReference type="InterPro" id="IPR029526">
    <property type="entry name" value="PGBD"/>
</dbReference>
<dbReference type="Pfam" id="PF12148">
    <property type="entry name" value="TTD"/>
    <property type="match status" value="1"/>
</dbReference>
<dbReference type="Pfam" id="PF00628">
    <property type="entry name" value="PHD"/>
    <property type="match status" value="1"/>
</dbReference>
<dbReference type="Pfam" id="PF13843">
    <property type="entry name" value="DDE_Tnp_1_7"/>
    <property type="match status" value="1"/>
</dbReference>
<dbReference type="Proteomes" id="UP000792457">
    <property type="component" value="Unassembled WGS sequence"/>
</dbReference>
<dbReference type="InterPro" id="IPR019787">
    <property type="entry name" value="Znf_PHD-finger"/>
</dbReference>
<evidence type="ECO:0000313" key="6">
    <source>
        <dbReference type="Proteomes" id="UP000792457"/>
    </source>
</evidence>
<dbReference type="EMBL" id="KZ308264">
    <property type="protein sequence ID" value="KAG8226035.1"/>
    <property type="molecule type" value="Genomic_DNA"/>
</dbReference>
<reference evidence="5" key="1">
    <citation type="submission" date="2013-04" db="EMBL/GenBank/DDBJ databases">
        <authorList>
            <person name="Qu J."/>
            <person name="Murali S.C."/>
            <person name="Bandaranaike D."/>
            <person name="Bellair M."/>
            <person name="Blankenburg K."/>
            <person name="Chao H."/>
            <person name="Dinh H."/>
            <person name="Doddapaneni H."/>
            <person name="Downs B."/>
            <person name="Dugan-Rocha S."/>
            <person name="Elkadiri S."/>
            <person name="Gnanaolivu R.D."/>
            <person name="Hernandez B."/>
            <person name="Javaid M."/>
            <person name="Jayaseelan J.C."/>
            <person name="Lee S."/>
            <person name="Li M."/>
            <person name="Ming W."/>
            <person name="Munidasa M."/>
            <person name="Muniz J."/>
            <person name="Nguyen L."/>
            <person name="Ongeri F."/>
            <person name="Osuji N."/>
            <person name="Pu L.-L."/>
            <person name="Puazo M."/>
            <person name="Qu C."/>
            <person name="Quiroz J."/>
            <person name="Raj R."/>
            <person name="Weissenberger G."/>
            <person name="Xin Y."/>
            <person name="Zou X."/>
            <person name="Han Y."/>
            <person name="Richards S."/>
            <person name="Worley K."/>
            <person name="Muzny D."/>
            <person name="Gibbs R."/>
        </authorList>
    </citation>
    <scope>NUCLEOTIDE SEQUENCE</scope>
    <source>
        <strain evidence="5">Sampled in the wild</strain>
    </source>
</reference>
<evidence type="ECO:0000256" key="1">
    <source>
        <dbReference type="ARBA" id="ARBA00022723"/>
    </source>
</evidence>
<keyword evidence="3" id="KW-0862">Zinc</keyword>
<dbReference type="GO" id="GO:0008270">
    <property type="term" value="F:zinc ion binding"/>
    <property type="evidence" value="ECO:0007669"/>
    <property type="project" value="UniProtKB-KW"/>
</dbReference>
<evidence type="ECO:0000256" key="2">
    <source>
        <dbReference type="ARBA" id="ARBA00022771"/>
    </source>
</evidence>
<organism evidence="5 6">
    <name type="scientific">Ladona fulva</name>
    <name type="common">Scarce chaser dragonfly</name>
    <name type="synonym">Libellula fulva</name>
    <dbReference type="NCBI Taxonomy" id="123851"/>
    <lineage>
        <taxon>Eukaryota</taxon>
        <taxon>Metazoa</taxon>
        <taxon>Ecdysozoa</taxon>
        <taxon>Arthropoda</taxon>
        <taxon>Hexapoda</taxon>
        <taxon>Insecta</taxon>
        <taxon>Pterygota</taxon>
        <taxon>Palaeoptera</taxon>
        <taxon>Odonata</taxon>
        <taxon>Epiprocta</taxon>
        <taxon>Anisoptera</taxon>
        <taxon>Libelluloidea</taxon>
        <taxon>Libellulidae</taxon>
        <taxon>Ladona</taxon>
    </lineage>
</organism>
<protein>
    <recommendedName>
        <fullName evidence="4">Zinc finger PHD-type domain-containing protein</fullName>
    </recommendedName>
</protein>
<dbReference type="GO" id="GO:0044027">
    <property type="term" value="P:negative regulation of gene expression via chromosomal CpG island methylation"/>
    <property type="evidence" value="ECO:0007669"/>
    <property type="project" value="TreeGrafter"/>
</dbReference>
<sequence>MAKTAYTIVVPVGRHHCSSGHHQIAAAFMVGDYVDVRSEAFGAWFEGQILDIQAAVLCSCKETKVDKNPSEEDYAKLKKLQEDIIYVVTHQKCPEESEETTVNNLRPKARKICDISTLKPRMVVLVNYNVYAPNERGLWYDFKIAKVRKAEKMISGDLIIFSSTLNVKDINIRIVDNIMKIEKRIPVKERSQELEESMKDPTITKISIECRYCQDDNTKLCGACGCVVCGSKEEPENQLVCDECNKSFHLKCLIPPLDAIPDDDWYVISIVASSGSLVFTRLNLGDLHQTSAEMDYFPLFFNTDLVMFIVKETNNYGCLGFKQYIPSNNKRHRFGLKLLILYDCETGIVLDVIVYTRKKTEISQSGELGLLGEVVKKLLENI</sequence>
<name>A0A8K0K2B3_LADFU</name>
<keyword evidence="2" id="KW-0863">Zinc-finger</keyword>
<dbReference type="InterPro" id="IPR045134">
    <property type="entry name" value="UHRF1/2-like"/>
</dbReference>
<feature type="domain" description="Zinc finger PHD-type" evidence="4">
    <location>
        <begin position="225"/>
        <end position="267"/>
    </location>
</feature>
<dbReference type="InterPro" id="IPR011011">
    <property type="entry name" value="Znf_FYVE_PHD"/>
</dbReference>
<keyword evidence="6" id="KW-1185">Reference proteome</keyword>
<dbReference type="InterPro" id="IPR001965">
    <property type="entry name" value="Znf_PHD"/>
</dbReference>